<dbReference type="PANTHER" id="PTHR21505:SF12">
    <property type="entry name" value="MADF DOMAIN-CONTAINING PROTEIN-RELATED"/>
    <property type="match status" value="1"/>
</dbReference>
<keyword evidence="3" id="KW-1185">Reference proteome</keyword>
<dbReference type="Proteomes" id="UP000504629">
    <property type="component" value="Unplaced"/>
</dbReference>
<protein>
    <submittedName>
        <fullName evidence="4">Uncharacterized protein LOC114253133</fullName>
    </submittedName>
</protein>
<feature type="compositionally biased region" description="Basic and acidic residues" evidence="1">
    <location>
        <begin position="116"/>
        <end position="127"/>
    </location>
</feature>
<dbReference type="PROSITE" id="PS51029">
    <property type="entry name" value="MADF"/>
    <property type="match status" value="1"/>
</dbReference>
<dbReference type="AlphaFoldDB" id="A0A6J2KRV2"/>
<proteinExistence type="predicted"/>
<dbReference type="RefSeq" id="XP_028043697.1">
    <property type="nucleotide sequence ID" value="XM_028187896.1"/>
</dbReference>
<dbReference type="PANTHER" id="PTHR21505">
    <property type="entry name" value="MADF DOMAIN-CONTAINING PROTEIN-RELATED"/>
    <property type="match status" value="1"/>
</dbReference>
<organism evidence="3 4">
    <name type="scientific">Bombyx mandarina</name>
    <name type="common">Wild silk moth</name>
    <name type="synonym">Wild silkworm</name>
    <dbReference type="NCBI Taxonomy" id="7092"/>
    <lineage>
        <taxon>Eukaryota</taxon>
        <taxon>Metazoa</taxon>
        <taxon>Ecdysozoa</taxon>
        <taxon>Arthropoda</taxon>
        <taxon>Hexapoda</taxon>
        <taxon>Insecta</taxon>
        <taxon>Pterygota</taxon>
        <taxon>Neoptera</taxon>
        <taxon>Endopterygota</taxon>
        <taxon>Lepidoptera</taxon>
        <taxon>Glossata</taxon>
        <taxon>Ditrysia</taxon>
        <taxon>Bombycoidea</taxon>
        <taxon>Bombycidae</taxon>
        <taxon>Bombycinae</taxon>
        <taxon>Bombyx</taxon>
    </lineage>
</organism>
<feature type="domain" description="MADF" evidence="2">
    <location>
        <begin position="17"/>
        <end position="111"/>
    </location>
</feature>
<dbReference type="OrthoDB" id="7408914at2759"/>
<evidence type="ECO:0000313" key="4">
    <source>
        <dbReference type="RefSeq" id="XP_028043697.1"/>
    </source>
</evidence>
<gene>
    <name evidence="4" type="primary">LOC114253133</name>
</gene>
<feature type="region of interest" description="Disordered" evidence="1">
    <location>
        <begin position="116"/>
        <end position="153"/>
    </location>
</feature>
<dbReference type="InterPro" id="IPR006578">
    <property type="entry name" value="MADF-dom"/>
</dbReference>
<accession>A0A6J2KRV2</accession>
<dbReference type="SMART" id="SM00595">
    <property type="entry name" value="MADF"/>
    <property type="match status" value="1"/>
</dbReference>
<evidence type="ECO:0000313" key="3">
    <source>
        <dbReference type="Proteomes" id="UP000504629"/>
    </source>
</evidence>
<dbReference type="KEGG" id="bman:114253133"/>
<reference evidence="4" key="1">
    <citation type="submission" date="2025-08" db="UniProtKB">
        <authorList>
            <consortium name="RefSeq"/>
        </authorList>
    </citation>
    <scope>IDENTIFICATION</scope>
    <source>
        <tissue evidence="4">Silk gland</tissue>
    </source>
</reference>
<dbReference type="GeneID" id="114253133"/>
<sequence length="268" mass="31154">MAPTSPVDEWSKAECLKLIQEFKANPVLWDEKNQLYFQKNLKPAIWEEIGQSLDKNAEACRHKMMILLSSFRREKAKIKHSMGDDEDSSTCKYKSKWFAFKELKFLMDKSIERKRLAKRTDDNEPTPKKSINSSCAHSSTNGQARTEQTPSGGVHKEIVDQTHINNNTNLTNADVIVRRRNSTERDEELKSFTSFIYNKMKQYPDTTKNAVQQEICQIIFKADQKCYDTTSYEKIKFIDDPDKSDYSLEFQDTPTATIKIQNDFFDSE</sequence>
<dbReference type="Pfam" id="PF10545">
    <property type="entry name" value="MADF_DNA_bdg"/>
    <property type="match status" value="1"/>
</dbReference>
<feature type="compositionally biased region" description="Polar residues" evidence="1">
    <location>
        <begin position="129"/>
        <end position="151"/>
    </location>
</feature>
<evidence type="ECO:0000259" key="2">
    <source>
        <dbReference type="PROSITE" id="PS51029"/>
    </source>
</evidence>
<name>A0A6J2KRV2_BOMMA</name>
<evidence type="ECO:0000256" key="1">
    <source>
        <dbReference type="SAM" id="MobiDB-lite"/>
    </source>
</evidence>